<sequence length="71" mass="7911">MFKLLLVACLLAFAVASPKPSATFYSGYYPAVGSTYTAYSNYAPYSGGYYGNYGHYGYGYGAYPHYRSLYY</sequence>
<feature type="signal peptide" evidence="2">
    <location>
        <begin position="1"/>
        <end position="16"/>
    </location>
</feature>
<protein>
    <submittedName>
        <fullName evidence="3">Uncharacterized protein</fullName>
    </submittedName>
</protein>
<name>A0AAW1LAY4_POPJA</name>
<reference evidence="3 4" key="1">
    <citation type="journal article" date="2024" name="BMC Genomics">
        <title>De novo assembly and annotation of Popillia japonica's genome with initial clues to its potential as an invasive pest.</title>
        <authorList>
            <person name="Cucini C."/>
            <person name="Boschi S."/>
            <person name="Funari R."/>
            <person name="Cardaioli E."/>
            <person name="Iannotti N."/>
            <person name="Marturano G."/>
            <person name="Paoli F."/>
            <person name="Bruttini M."/>
            <person name="Carapelli A."/>
            <person name="Frati F."/>
            <person name="Nardi F."/>
        </authorList>
    </citation>
    <scope>NUCLEOTIDE SEQUENCE [LARGE SCALE GENOMIC DNA]</scope>
    <source>
        <strain evidence="3">DMR45628</strain>
    </source>
</reference>
<feature type="chain" id="PRO_5043889624" evidence="2">
    <location>
        <begin position="17"/>
        <end position="71"/>
    </location>
</feature>
<evidence type="ECO:0000256" key="2">
    <source>
        <dbReference type="SAM" id="SignalP"/>
    </source>
</evidence>
<dbReference type="AlphaFoldDB" id="A0AAW1LAY4"/>
<evidence type="ECO:0000256" key="1">
    <source>
        <dbReference type="ARBA" id="ARBA00022729"/>
    </source>
</evidence>
<accession>A0AAW1LAY4</accession>
<evidence type="ECO:0000313" key="3">
    <source>
        <dbReference type="EMBL" id="KAK9731082.1"/>
    </source>
</evidence>
<evidence type="ECO:0000313" key="4">
    <source>
        <dbReference type="Proteomes" id="UP001458880"/>
    </source>
</evidence>
<dbReference type="EMBL" id="JASPKY010000138">
    <property type="protein sequence ID" value="KAK9731082.1"/>
    <property type="molecule type" value="Genomic_DNA"/>
</dbReference>
<keyword evidence="4" id="KW-1185">Reference proteome</keyword>
<dbReference type="PROSITE" id="PS00306">
    <property type="entry name" value="CASEIN_ALPHA_BETA"/>
    <property type="match status" value="1"/>
</dbReference>
<dbReference type="InterPro" id="IPR031305">
    <property type="entry name" value="Casein_CS"/>
</dbReference>
<comment type="caution">
    <text evidence="3">The sequence shown here is derived from an EMBL/GenBank/DDBJ whole genome shotgun (WGS) entry which is preliminary data.</text>
</comment>
<gene>
    <name evidence="3" type="ORF">QE152_g13970</name>
</gene>
<dbReference type="Proteomes" id="UP001458880">
    <property type="component" value="Unassembled WGS sequence"/>
</dbReference>
<proteinExistence type="predicted"/>
<keyword evidence="1 2" id="KW-0732">Signal</keyword>
<organism evidence="3 4">
    <name type="scientific">Popillia japonica</name>
    <name type="common">Japanese beetle</name>
    <dbReference type="NCBI Taxonomy" id="7064"/>
    <lineage>
        <taxon>Eukaryota</taxon>
        <taxon>Metazoa</taxon>
        <taxon>Ecdysozoa</taxon>
        <taxon>Arthropoda</taxon>
        <taxon>Hexapoda</taxon>
        <taxon>Insecta</taxon>
        <taxon>Pterygota</taxon>
        <taxon>Neoptera</taxon>
        <taxon>Endopterygota</taxon>
        <taxon>Coleoptera</taxon>
        <taxon>Polyphaga</taxon>
        <taxon>Scarabaeiformia</taxon>
        <taxon>Scarabaeidae</taxon>
        <taxon>Rutelinae</taxon>
        <taxon>Popillia</taxon>
    </lineage>
</organism>